<dbReference type="Pfam" id="PF13501">
    <property type="entry name" value="SoxY"/>
    <property type="match status" value="1"/>
</dbReference>
<dbReference type="NCBIfam" id="TIGR04557">
    <property type="entry name" value="fuse_rel_SoxYZ"/>
    <property type="match status" value="1"/>
</dbReference>
<feature type="chain" id="PRO_5016974997" evidence="1">
    <location>
        <begin position="24"/>
        <end position="265"/>
    </location>
</feature>
<dbReference type="InterPro" id="IPR014880">
    <property type="entry name" value="SoxZ_dom"/>
</dbReference>
<evidence type="ECO:0000259" key="2">
    <source>
        <dbReference type="Pfam" id="PF08770"/>
    </source>
</evidence>
<dbReference type="InterPro" id="IPR032711">
    <property type="entry name" value="SoxY"/>
</dbReference>
<dbReference type="InterPro" id="IPR030831">
    <property type="entry name" value="Fuse-rel_SoxYZ"/>
</dbReference>
<feature type="domain" description="Ig-like SoxY" evidence="3">
    <location>
        <begin position="37"/>
        <end position="144"/>
    </location>
</feature>
<dbReference type="InterPro" id="IPR013783">
    <property type="entry name" value="Ig-like_fold"/>
</dbReference>
<dbReference type="InterPro" id="IPR038162">
    <property type="entry name" value="SoxY_sf"/>
</dbReference>
<dbReference type="Gene3D" id="2.60.40.2470">
    <property type="entry name" value="SoxY domain"/>
    <property type="match status" value="1"/>
</dbReference>
<gene>
    <name evidence="4" type="ORF">DD666_02720</name>
</gene>
<dbReference type="EMBL" id="DOEK01000004">
    <property type="protein sequence ID" value="HBP28313.1"/>
    <property type="molecule type" value="Genomic_DNA"/>
</dbReference>
<dbReference type="AlphaFoldDB" id="A0A356LBE2"/>
<feature type="signal peptide" evidence="1">
    <location>
        <begin position="1"/>
        <end position="23"/>
    </location>
</feature>
<reference evidence="4 5" key="1">
    <citation type="journal article" date="2018" name="Nat. Biotechnol.">
        <title>A standardized bacterial taxonomy based on genome phylogeny substantially revises the tree of life.</title>
        <authorList>
            <person name="Parks D.H."/>
            <person name="Chuvochina M."/>
            <person name="Waite D.W."/>
            <person name="Rinke C."/>
            <person name="Skarshewski A."/>
            <person name="Chaumeil P.A."/>
            <person name="Hugenholtz P."/>
        </authorList>
    </citation>
    <scope>NUCLEOTIDE SEQUENCE [LARGE SCALE GENOMIC DNA]</scope>
    <source>
        <strain evidence="4">UBA10707</strain>
    </source>
</reference>
<accession>A0A356LBE2</accession>
<feature type="domain" description="Sulphur oxidation protein SoxZ" evidence="2">
    <location>
        <begin position="170"/>
        <end position="260"/>
    </location>
</feature>
<proteinExistence type="predicted"/>
<evidence type="ECO:0000256" key="1">
    <source>
        <dbReference type="SAM" id="SignalP"/>
    </source>
</evidence>
<dbReference type="Proteomes" id="UP000264036">
    <property type="component" value="Unassembled WGS sequence"/>
</dbReference>
<dbReference type="InterPro" id="IPR014756">
    <property type="entry name" value="Ig_E-set"/>
</dbReference>
<protein>
    <submittedName>
        <fullName evidence="4">Quinoprotein dehydrogenase-associated SoxYZ-like carrier</fullName>
    </submittedName>
</protein>
<comment type="caution">
    <text evidence="4">The sequence shown here is derived from an EMBL/GenBank/DDBJ whole genome shotgun (WGS) entry which is preliminary data.</text>
</comment>
<dbReference type="SUPFAM" id="SSF81296">
    <property type="entry name" value="E set domains"/>
    <property type="match status" value="1"/>
</dbReference>
<evidence type="ECO:0000313" key="4">
    <source>
        <dbReference type="EMBL" id="HBP28313.1"/>
    </source>
</evidence>
<dbReference type="Gene3D" id="2.60.40.10">
    <property type="entry name" value="Immunoglobulins"/>
    <property type="match status" value="1"/>
</dbReference>
<keyword evidence="1" id="KW-0732">Signal</keyword>
<evidence type="ECO:0000313" key="5">
    <source>
        <dbReference type="Proteomes" id="UP000264036"/>
    </source>
</evidence>
<dbReference type="Pfam" id="PF08770">
    <property type="entry name" value="SoxZ"/>
    <property type="match status" value="1"/>
</dbReference>
<sequence>MLRKSVMLISAVMIISLSSPSLAGVDAPAWDKVNSSFFAGKKLEDGPFIHIAAPKRAASGAQVPFAFSIDYPATKDDYIKNVTLVVPENPVPLTAVFHFTPESGKVDIATRIRLEVDDYVHVVAQTSDGRYFRNAVPVKASGGCGGTVGGDADAARKNAGQMKLAAVDPVHAGKPAQGRLMIRHPMNTGLQRDLMTQGFRPAYFIKKIDIRYNDKPVMQADTYIGISEDPNFRFFFVPDKSGKLTVFAEDNEGKHFRHETDVTVQ</sequence>
<organism evidence="4 5">
    <name type="scientific">Advenella kashmirensis</name>
    <dbReference type="NCBI Taxonomy" id="310575"/>
    <lineage>
        <taxon>Bacteria</taxon>
        <taxon>Pseudomonadati</taxon>
        <taxon>Pseudomonadota</taxon>
        <taxon>Betaproteobacteria</taxon>
        <taxon>Burkholderiales</taxon>
        <taxon>Alcaligenaceae</taxon>
    </lineage>
</organism>
<name>A0A356LBE2_9BURK</name>
<evidence type="ECO:0000259" key="3">
    <source>
        <dbReference type="Pfam" id="PF13501"/>
    </source>
</evidence>